<protein>
    <submittedName>
        <fullName evidence="2">SprT-like domain-containing protein</fullName>
    </submittedName>
</protein>
<dbReference type="GeneID" id="76631634"/>
<dbReference type="Pfam" id="PF10263">
    <property type="entry name" value="SprT-like"/>
    <property type="match status" value="1"/>
</dbReference>
<dbReference type="RefSeq" id="WP_267162246.1">
    <property type="nucleotide sequence ID" value="NZ_CP112972.1"/>
</dbReference>
<dbReference type="Proteomes" id="UP001596445">
    <property type="component" value="Unassembled WGS sequence"/>
</dbReference>
<evidence type="ECO:0000259" key="1">
    <source>
        <dbReference type="SMART" id="SM00731"/>
    </source>
</evidence>
<sequence length="179" mass="20012">MINRVCGEDRPDPASYAVSPPCTHEEFLAAAKVYAREVVRAAGLTVTVSDLSWRVSTRAKRRAGAVHHRDGRPQSVSLAWRQFENSAWSETASTIRHELIHVHLLNENGDTGHGPQFRRLAEGLDTSVHCQRFAAPEWWVRCEDCDSQIARYRRSKLVSNPSAYECGNCGGDLRVDPAD</sequence>
<evidence type="ECO:0000313" key="2">
    <source>
        <dbReference type="EMBL" id="MFC7059468.1"/>
    </source>
</evidence>
<organism evidence="2 3">
    <name type="scientific">Halovenus salina</name>
    <dbReference type="NCBI Taxonomy" id="1510225"/>
    <lineage>
        <taxon>Archaea</taxon>
        <taxon>Methanobacteriati</taxon>
        <taxon>Methanobacteriota</taxon>
        <taxon>Stenosarchaea group</taxon>
        <taxon>Halobacteria</taxon>
        <taxon>Halobacteriales</taxon>
        <taxon>Haloarculaceae</taxon>
        <taxon>Halovenus</taxon>
    </lineage>
</organism>
<keyword evidence="3" id="KW-1185">Reference proteome</keyword>
<reference evidence="2 3" key="1">
    <citation type="journal article" date="2019" name="Int. J. Syst. Evol. Microbiol.">
        <title>The Global Catalogue of Microorganisms (GCM) 10K type strain sequencing project: providing services to taxonomists for standard genome sequencing and annotation.</title>
        <authorList>
            <consortium name="The Broad Institute Genomics Platform"/>
            <consortium name="The Broad Institute Genome Sequencing Center for Infectious Disease"/>
            <person name="Wu L."/>
            <person name="Ma J."/>
        </authorList>
    </citation>
    <scope>NUCLEOTIDE SEQUENCE [LARGE SCALE GENOMIC DNA]</scope>
    <source>
        <strain evidence="2 3">JCM 30072</strain>
    </source>
</reference>
<dbReference type="InterPro" id="IPR006640">
    <property type="entry name" value="SprT-like_domain"/>
</dbReference>
<accession>A0ABD5W899</accession>
<feature type="domain" description="SprT-like" evidence="1">
    <location>
        <begin position="36"/>
        <end position="176"/>
    </location>
</feature>
<dbReference type="EMBL" id="JBHSZI010000001">
    <property type="protein sequence ID" value="MFC7059468.1"/>
    <property type="molecule type" value="Genomic_DNA"/>
</dbReference>
<dbReference type="AlphaFoldDB" id="A0ABD5W899"/>
<evidence type="ECO:0000313" key="3">
    <source>
        <dbReference type="Proteomes" id="UP001596445"/>
    </source>
</evidence>
<dbReference type="GO" id="GO:0006950">
    <property type="term" value="P:response to stress"/>
    <property type="evidence" value="ECO:0007669"/>
    <property type="project" value="UniProtKB-ARBA"/>
</dbReference>
<name>A0ABD5W899_9EURY</name>
<proteinExistence type="predicted"/>
<dbReference type="SMART" id="SM00731">
    <property type="entry name" value="SprT"/>
    <property type="match status" value="1"/>
</dbReference>
<gene>
    <name evidence="2" type="ORF">ACFQQG_16410</name>
</gene>
<comment type="caution">
    <text evidence="2">The sequence shown here is derived from an EMBL/GenBank/DDBJ whole genome shotgun (WGS) entry which is preliminary data.</text>
</comment>